<evidence type="ECO:0000259" key="1">
    <source>
        <dbReference type="Pfam" id="PF01551"/>
    </source>
</evidence>
<gene>
    <name evidence="2" type="ORF">RQX22_16190</name>
</gene>
<comment type="caution">
    <text evidence="2">The sequence shown here is derived from an EMBL/GenBank/DDBJ whole genome shotgun (WGS) entry which is preliminary data.</text>
</comment>
<dbReference type="InterPro" id="IPR016047">
    <property type="entry name" value="M23ase_b-sheet_dom"/>
</dbReference>
<dbReference type="CDD" id="cd12797">
    <property type="entry name" value="M23_peptidase"/>
    <property type="match status" value="1"/>
</dbReference>
<dbReference type="PANTHER" id="PTHR21666">
    <property type="entry name" value="PEPTIDASE-RELATED"/>
    <property type="match status" value="1"/>
</dbReference>
<dbReference type="Gene3D" id="2.70.70.10">
    <property type="entry name" value="Glucose Permease (Domain IIA)"/>
    <property type="match status" value="1"/>
</dbReference>
<dbReference type="Proteomes" id="UP001259572">
    <property type="component" value="Unassembled WGS sequence"/>
</dbReference>
<evidence type="ECO:0000313" key="3">
    <source>
        <dbReference type="Proteomes" id="UP001259572"/>
    </source>
</evidence>
<dbReference type="EC" id="3.4.-.-" evidence="2"/>
<protein>
    <submittedName>
        <fullName evidence="2">M23 family metallopeptidase</fullName>
        <ecNumber evidence="2">3.4.-.-</ecNumber>
    </submittedName>
</protein>
<organism evidence="2 3">
    <name type="scientific">Sphingosinicella rhizophila</name>
    <dbReference type="NCBI Taxonomy" id="3050082"/>
    <lineage>
        <taxon>Bacteria</taxon>
        <taxon>Pseudomonadati</taxon>
        <taxon>Pseudomonadota</taxon>
        <taxon>Alphaproteobacteria</taxon>
        <taxon>Sphingomonadales</taxon>
        <taxon>Sphingosinicellaceae</taxon>
        <taxon>Sphingosinicella</taxon>
    </lineage>
</organism>
<reference evidence="2 3" key="1">
    <citation type="submission" date="2023-05" db="EMBL/GenBank/DDBJ databases">
        <authorList>
            <person name="Guo Y."/>
        </authorList>
    </citation>
    <scope>NUCLEOTIDE SEQUENCE [LARGE SCALE GENOMIC DNA]</scope>
    <source>
        <strain evidence="2 3">GR2756</strain>
    </source>
</reference>
<feature type="domain" description="M23ase beta-sheet core" evidence="1">
    <location>
        <begin position="197"/>
        <end position="289"/>
    </location>
</feature>
<proteinExistence type="predicted"/>
<dbReference type="SUPFAM" id="SSF51261">
    <property type="entry name" value="Duplicated hybrid motif"/>
    <property type="match status" value="1"/>
</dbReference>
<dbReference type="InterPro" id="IPR011055">
    <property type="entry name" value="Dup_hybrid_motif"/>
</dbReference>
<dbReference type="InterPro" id="IPR050570">
    <property type="entry name" value="Cell_wall_metabolism_enzyme"/>
</dbReference>
<dbReference type="GO" id="GO:0016787">
    <property type="term" value="F:hydrolase activity"/>
    <property type="evidence" value="ECO:0007669"/>
    <property type="project" value="UniProtKB-KW"/>
</dbReference>
<keyword evidence="3" id="KW-1185">Reference proteome</keyword>
<keyword evidence="2" id="KW-0378">Hydrolase</keyword>
<dbReference type="EMBL" id="JAVUPU010000009">
    <property type="protein sequence ID" value="MDT9600501.1"/>
    <property type="molecule type" value="Genomic_DNA"/>
</dbReference>
<dbReference type="PANTHER" id="PTHR21666:SF270">
    <property type="entry name" value="MUREIN HYDROLASE ACTIVATOR ENVC"/>
    <property type="match status" value="1"/>
</dbReference>
<sequence length="327" mass="34837">MFSTALYATAMIATAASDSSQSMIEKGRSLSTWSSVQSMKSLIDAAAPQLREVMEKGGGAAAMGPALTDHFGMETKVLDEFSITLNGLVFYQRLSNFAKVPAGLTSLVWDSQGIVQAATVRAAAPSPTPGERFEVGLPFSTPNRGQWFTFWGGPNEARNYHIVAKDQTYAYDFVVVKDGRSYDGPADRNSSYYCWDEPALAPADGVVTSVVSGIQDNVPGKIEPVSVAAGNHVVIQHARSVHSLIAHLQSGSVLVQKGDEVKAGQRVGSCGNSGRSSEPHVHFHLQTTGTFGGDAVGIPPLFRDIQVDGRDAKPGEPIRGQFVDPAR</sequence>
<dbReference type="RefSeq" id="WP_315727726.1">
    <property type="nucleotide sequence ID" value="NZ_JAVUPU010000009.1"/>
</dbReference>
<evidence type="ECO:0000313" key="2">
    <source>
        <dbReference type="EMBL" id="MDT9600501.1"/>
    </source>
</evidence>
<name>A0ABU3QAR4_9SPHN</name>
<accession>A0ABU3QAR4</accession>
<dbReference type="Pfam" id="PF01551">
    <property type="entry name" value="Peptidase_M23"/>
    <property type="match status" value="1"/>
</dbReference>